<reference evidence="2" key="1">
    <citation type="journal article" date="2008" name="Science">
        <title>The Physcomitrella genome reveals evolutionary insights into the conquest of land by plants.</title>
        <authorList>
            <person name="Rensing S."/>
            <person name="Lang D."/>
            <person name="Zimmer A."/>
            <person name="Terry A."/>
            <person name="Salamov A."/>
            <person name="Shapiro H."/>
            <person name="Nishiyama T."/>
            <person name="Perroud P.-F."/>
            <person name="Lindquist E."/>
            <person name="Kamisugi Y."/>
            <person name="Tanahashi T."/>
            <person name="Sakakibara K."/>
            <person name="Fujita T."/>
            <person name="Oishi K."/>
            <person name="Shin-I T."/>
            <person name="Kuroki Y."/>
            <person name="Toyoda A."/>
            <person name="Suzuki Y."/>
            <person name="Hashimoto A."/>
            <person name="Yamaguchi K."/>
            <person name="Sugano A."/>
            <person name="Kohara Y."/>
            <person name="Fujiyama A."/>
            <person name="Anterola A."/>
            <person name="Aoki S."/>
            <person name="Ashton N."/>
            <person name="Barbazuk W.B."/>
            <person name="Barker E."/>
            <person name="Bennetzen J."/>
            <person name="Bezanilla M."/>
            <person name="Blankenship R."/>
            <person name="Cho S.H."/>
            <person name="Dutcher S."/>
            <person name="Estelle M."/>
            <person name="Fawcett J.A."/>
            <person name="Gundlach H."/>
            <person name="Hanada K."/>
            <person name="Heyl A."/>
            <person name="Hicks K.A."/>
            <person name="Hugh J."/>
            <person name="Lohr M."/>
            <person name="Mayer K."/>
            <person name="Melkozernov A."/>
            <person name="Murata T."/>
            <person name="Nelson D."/>
            <person name="Pils B."/>
            <person name="Prigge M."/>
            <person name="Reiss B."/>
            <person name="Renner T."/>
            <person name="Rombauts S."/>
            <person name="Rushton P."/>
            <person name="Sanderfoot A."/>
            <person name="Schween G."/>
            <person name="Shiu S.-H."/>
            <person name="Stueber K."/>
            <person name="Theodoulou F.L."/>
            <person name="Tu H."/>
            <person name="Van de Peer Y."/>
            <person name="Verrier P.J."/>
            <person name="Waters E."/>
            <person name="Wood A."/>
            <person name="Yang L."/>
            <person name="Cove D."/>
            <person name="Cuming A."/>
            <person name="Hasebe M."/>
            <person name="Lucas S."/>
            <person name="Mishler D.B."/>
            <person name="Reski R."/>
            <person name="Grigoriev I."/>
            <person name="Quatrano R.S."/>
            <person name="Boore J.L."/>
        </authorList>
    </citation>
    <scope>NUCLEOTIDE SEQUENCE [LARGE SCALE GENOMIC DNA]</scope>
</reference>
<proteinExistence type="predicted"/>
<evidence type="ECO:0000256" key="1">
    <source>
        <dbReference type="SAM" id="MobiDB-lite"/>
    </source>
</evidence>
<evidence type="ECO:0000313" key="2">
    <source>
        <dbReference type="EMBL" id="EDQ48062.1"/>
    </source>
</evidence>
<sequence length="252" mass="27620">MSGKIQGLMSDLEASAPESQKDVVSLWRMDASADYKDAFDMGFDKGHDLMDTTKGLFPNSSDKLPGNFGGSTPKTPSMPSMPTAPAPTVVPNSNMSNINKINNIGQVDKIGDVDGTVDVTSEDLKLMRELAEMQAIQRFVSLTPTVQLTTGDINSGHDVDSIISKITDGLNKSIEFSDSGDGSTFNVSALGEINVIKSPKLREVSFSGIFPADYSPYHLNYDARHPAIQKQFYRDPYEYVKKIIRWMQTGRP</sequence>
<accession>A9U8E1</accession>
<name>A9U8E1_PHYPA</name>
<protein>
    <submittedName>
        <fullName evidence="2">Predicted protein</fullName>
    </submittedName>
</protein>
<dbReference type="AlphaFoldDB" id="A9U8E1"/>
<gene>
    <name evidence="2" type="ORF">PHYPADRAFT_104354</name>
</gene>
<dbReference type="HOGENOM" id="CLU_1566925_0_0_1"/>
<organism>
    <name type="scientific">Physcomitrium patens</name>
    <name type="common">Spreading-leaved earth moss</name>
    <name type="synonym">Physcomitrella patens</name>
    <dbReference type="NCBI Taxonomy" id="3218"/>
    <lineage>
        <taxon>Eukaryota</taxon>
        <taxon>Viridiplantae</taxon>
        <taxon>Streptophyta</taxon>
        <taxon>Embryophyta</taxon>
        <taxon>Bryophyta</taxon>
        <taxon>Bryophytina</taxon>
        <taxon>Bryopsida</taxon>
        <taxon>Funariidae</taxon>
        <taxon>Funariales</taxon>
        <taxon>Funariaceae</taxon>
        <taxon>Physcomitrium</taxon>
    </lineage>
</organism>
<feature type="non-terminal residue" evidence="2">
    <location>
        <position position="252"/>
    </location>
</feature>
<dbReference type="eggNOG" id="ENOG502SSGJ">
    <property type="taxonomic scope" value="Eukaryota"/>
</dbReference>
<dbReference type="EMBL" id="DS546970">
    <property type="protein sequence ID" value="EDQ48062.1"/>
    <property type="molecule type" value="Genomic_DNA"/>
</dbReference>
<feature type="region of interest" description="Disordered" evidence="1">
    <location>
        <begin position="57"/>
        <end position="83"/>
    </location>
</feature>
<feature type="compositionally biased region" description="Low complexity" evidence="1">
    <location>
        <begin position="72"/>
        <end position="83"/>
    </location>
</feature>